<evidence type="ECO:0008006" key="3">
    <source>
        <dbReference type="Google" id="ProtNLM"/>
    </source>
</evidence>
<gene>
    <name evidence="1" type="ORF">ABGV49_19680</name>
</gene>
<evidence type="ECO:0000313" key="1">
    <source>
        <dbReference type="EMBL" id="MEO2219280.1"/>
    </source>
</evidence>
<reference evidence="1 2" key="1">
    <citation type="submission" date="2024-05" db="EMBL/GenBank/DDBJ databases">
        <authorList>
            <person name="De Oliveira J.P."/>
            <person name="Noriler S.A."/>
            <person name="De Oliveira A.G."/>
            <person name="Sipoli D.S."/>
        </authorList>
    </citation>
    <scope>NUCLEOTIDE SEQUENCE [LARGE SCALE GENOMIC DNA]</scope>
    <source>
        <strain evidence="1 2">LABIM189</strain>
    </source>
</reference>
<evidence type="ECO:0000313" key="2">
    <source>
        <dbReference type="Proteomes" id="UP001455709"/>
    </source>
</evidence>
<dbReference type="PROSITE" id="PS51257">
    <property type="entry name" value="PROKAR_LIPOPROTEIN"/>
    <property type="match status" value="1"/>
</dbReference>
<accession>A0ABV0FGQ6</accession>
<dbReference type="EMBL" id="JBDOJC010000001">
    <property type="protein sequence ID" value="MEO2219280.1"/>
    <property type="molecule type" value="Genomic_DNA"/>
</dbReference>
<dbReference type="RefSeq" id="WP_347371843.1">
    <property type="nucleotide sequence ID" value="NZ_JBDOJC010000001.1"/>
</dbReference>
<proteinExistence type="predicted"/>
<organism evidence="1 2">
    <name type="scientific">Chromobacterium vaccinii</name>
    <dbReference type="NCBI Taxonomy" id="1108595"/>
    <lineage>
        <taxon>Bacteria</taxon>
        <taxon>Pseudomonadati</taxon>
        <taxon>Pseudomonadota</taxon>
        <taxon>Betaproteobacteria</taxon>
        <taxon>Neisseriales</taxon>
        <taxon>Chromobacteriaceae</taxon>
        <taxon>Chromobacterium</taxon>
    </lineage>
</organism>
<dbReference type="Gene3D" id="2.40.160.90">
    <property type="match status" value="1"/>
</dbReference>
<comment type="caution">
    <text evidence="1">The sequence shown here is derived from an EMBL/GenBank/DDBJ whole genome shotgun (WGS) entry which is preliminary data.</text>
</comment>
<keyword evidence="2" id="KW-1185">Reference proteome</keyword>
<name>A0ABV0FGQ6_9NEIS</name>
<dbReference type="Proteomes" id="UP001455709">
    <property type="component" value="Unassembled WGS sequence"/>
</dbReference>
<sequence length="373" mass="39452">MNKKFRDGVWAALCALTVAGCGGGGGGGENHSSQKDAVADNGAVSQPLMPIVPVVPPVTPPPVQPSGEPEQPVVMSGEVDKELQSYMAYGMGDSTGPEVDTNSNVDLQVIPSGYEAGGLRVLGGKLAAYVFDIPFPPGVLSLQSAQRSLNDLKVKQYLYKSDSFKCAIGKCMQTISLQTLASEGYKNAGIGNWKYVGPEQSSGFVLQRIGIGSFVFGRPSASSVILDLATSDYAGYLQGNPEYRYWNDSFHQLTGTVGVKYDKSTDTVSISVKDFKYWRSTMGAGVNYLVSDAMGLGNGLDGQVITCLAQKLTATNLYGCDFNAPGLSGKLKGKFYGNKGEEFAGTFTMRGLVYNGSFTDGAVGAFVSKKKAN</sequence>
<protein>
    <recommendedName>
        <fullName evidence="3">Transferrin-binding protein B C-lobe/N-lobe beta barrel domain-containing protein</fullName>
    </recommendedName>
</protein>